<evidence type="ECO:0000256" key="2">
    <source>
        <dbReference type="ARBA" id="ARBA00008924"/>
    </source>
</evidence>
<reference evidence="10" key="1">
    <citation type="submission" date="2015-02" db="EMBL/GenBank/DDBJ databases">
        <title>Genome sequencing for Strongylocentrotus purpuratus.</title>
        <authorList>
            <person name="Murali S."/>
            <person name="Liu Y."/>
            <person name="Vee V."/>
            <person name="English A."/>
            <person name="Wang M."/>
            <person name="Skinner E."/>
            <person name="Han Y."/>
            <person name="Muzny D.M."/>
            <person name="Worley K.C."/>
            <person name="Gibbs R.A."/>
        </authorList>
    </citation>
    <scope>NUCLEOTIDE SEQUENCE</scope>
</reference>
<evidence type="ECO:0000313" key="9">
    <source>
        <dbReference type="EnsemblMetazoa" id="XP_030850861"/>
    </source>
</evidence>
<dbReference type="InParanoid" id="A0A7M7PF11"/>
<keyword evidence="10" id="KW-1185">Reference proteome</keyword>
<dbReference type="Proteomes" id="UP000007110">
    <property type="component" value="Unassembled WGS sequence"/>
</dbReference>
<dbReference type="Pfam" id="PF15982">
    <property type="entry name" value="TMEM135_C_rich"/>
    <property type="match status" value="1"/>
</dbReference>
<keyword evidence="5 7" id="KW-0472">Membrane</keyword>
<dbReference type="PANTHER" id="PTHR12459:SF15">
    <property type="entry name" value="TRANSMEMBRANE PROTEIN 135"/>
    <property type="match status" value="1"/>
</dbReference>
<evidence type="ECO:0000313" key="10">
    <source>
        <dbReference type="Proteomes" id="UP000007110"/>
    </source>
</evidence>
<feature type="domain" description="Transmembrane protein 135 N-terminal" evidence="8">
    <location>
        <begin position="12"/>
        <end position="146"/>
    </location>
</feature>
<accession>A0A7M7PF11</accession>
<comment type="similarity">
    <text evidence="2">Belongs to the TMEM135 family.</text>
</comment>
<feature type="region of interest" description="Disordered" evidence="6">
    <location>
        <begin position="198"/>
        <end position="219"/>
    </location>
</feature>
<sequence>MAASSKLWERATCYELGHVWTPSCLASTLSIANASVKYSFKLYAAFYLISHTYGRLRKKQRLSWSRVLSYLGDVLQSTSFLSSNVTLVIAAFCVFRHICGGFYTGFGFLSSFPACCIAILTERKSRRGMLALYTTNLAMEVLFNMCKQRGFVSPIKNGEVLLFAAASAIIFFLLRKGNCLTKDAKSALKLLVGNSEMPASEQESNQDTGPSSSHPGQQDSPSFTQFLPKMLQTTITNFINRLKDLSKHSLCLHESSCLYYSLEAFLRRFFLGYTIQGFINVLRALSSAFSNPGEIPRALYHKDNFSLGLFLGFYSGLFRSISCLLRRLRNKDNPIHGLLAGFIAGLSAMFYRSKTLSLYLTSKAAENVFFKLQDLKYLPIIPHGDVLLYALTTSVVLQAAVFEPHQIRPAYWKFLCGLTGNKFALMNRKLLDVSGTQASKLYPDYWPQYDTRFTPNLQAAGLV</sequence>
<dbReference type="AlphaFoldDB" id="A0A7M7PF11"/>
<evidence type="ECO:0000259" key="8">
    <source>
        <dbReference type="Pfam" id="PF15982"/>
    </source>
</evidence>
<keyword evidence="3 7" id="KW-0812">Transmembrane</keyword>
<evidence type="ECO:0000256" key="3">
    <source>
        <dbReference type="ARBA" id="ARBA00022692"/>
    </source>
</evidence>
<dbReference type="PANTHER" id="PTHR12459">
    <property type="entry name" value="TRANSMEMBRANE PROTEIN 135-RELATED"/>
    <property type="match status" value="1"/>
</dbReference>
<comment type="subcellular location">
    <subcellularLocation>
        <location evidence="1">Endomembrane system</location>
        <topology evidence="1">Multi-pass membrane protein</topology>
    </subcellularLocation>
</comment>
<keyword evidence="4 7" id="KW-1133">Transmembrane helix</keyword>
<dbReference type="InterPro" id="IPR031926">
    <property type="entry name" value="TMEM135_N"/>
</dbReference>
<dbReference type="GeneID" id="583340"/>
<protein>
    <recommendedName>
        <fullName evidence="8">Transmembrane protein 135 N-terminal domain-containing protein</fullName>
    </recommendedName>
</protein>
<evidence type="ECO:0000256" key="1">
    <source>
        <dbReference type="ARBA" id="ARBA00004127"/>
    </source>
</evidence>
<dbReference type="RefSeq" id="XP_030850861.1">
    <property type="nucleotide sequence ID" value="XM_030995001.1"/>
</dbReference>
<dbReference type="KEGG" id="spu:583340"/>
<evidence type="ECO:0000256" key="5">
    <source>
        <dbReference type="ARBA" id="ARBA00023136"/>
    </source>
</evidence>
<evidence type="ECO:0000256" key="4">
    <source>
        <dbReference type="ARBA" id="ARBA00022989"/>
    </source>
</evidence>
<dbReference type="EnsemblMetazoa" id="XM_030995001">
    <property type="protein sequence ID" value="XP_030850861"/>
    <property type="gene ID" value="LOC583340"/>
</dbReference>
<reference evidence="9" key="2">
    <citation type="submission" date="2021-01" db="UniProtKB">
        <authorList>
            <consortium name="EnsemblMetazoa"/>
        </authorList>
    </citation>
    <scope>IDENTIFICATION</scope>
</reference>
<dbReference type="InterPro" id="IPR026749">
    <property type="entry name" value="Tmem135"/>
</dbReference>
<name>A0A7M7PF11_STRPU</name>
<feature type="compositionally biased region" description="Polar residues" evidence="6">
    <location>
        <begin position="201"/>
        <end position="219"/>
    </location>
</feature>
<dbReference type="OrthoDB" id="291792at2759"/>
<dbReference type="GO" id="GO:0012505">
    <property type="term" value="C:endomembrane system"/>
    <property type="evidence" value="ECO:0007669"/>
    <property type="project" value="UniProtKB-SubCell"/>
</dbReference>
<evidence type="ECO:0000256" key="6">
    <source>
        <dbReference type="SAM" id="MobiDB-lite"/>
    </source>
</evidence>
<evidence type="ECO:0000256" key="7">
    <source>
        <dbReference type="SAM" id="Phobius"/>
    </source>
</evidence>
<proteinExistence type="inferred from homology"/>
<feature type="transmembrane region" description="Helical" evidence="7">
    <location>
        <begin position="101"/>
        <end position="121"/>
    </location>
</feature>
<organism evidence="9 10">
    <name type="scientific">Strongylocentrotus purpuratus</name>
    <name type="common">Purple sea urchin</name>
    <dbReference type="NCBI Taxonomy" id="7668"/>
    <lineage>
        <taxon>Eukaryota</taxon>
        <taxon>Metazoa</taxon>
        <taxon>Echinodermata</taxon>
        <taxon>Eleutherozoa</taxon>
        <taxon>Echinozoa</taxon>
        <taxon>Echinoidea</taxon>
        <taxon>Euechinoidea</taxon>
        <taxon>Echinacea</taxon>
        <taxon>Camarodonta</taxon>
        <taxon>Echinidea</taxon>
        <taxon>Strongylocentrotidae</taxon>
        <taxon>Strongylocentrotus</taxon>
    </lineage>
</organism>